<evidence type="ECO:0000256" key="1">
    <source>
        <dbReference type="SAM" id="MobiDB-lite"/>
    </source>
</evidence>
<keyword evidence="3" id="KW-1185">Reference proteome</keyword>
<comment type="caution">
    <text evidence="2">The sequence shown here is derived from an EMBL/GenBank/DDBJ whole genome shotgun (WGS) entry which is preliminary data.</text>
</comment>
<feature type="compositionally biased region" description="Low complexity" evidence="1">
    <location>
        <begin position="58"/>
        <end position="68"/>
    </location>
</feature>
<accession>A0AAV7WPP4</accession>
<proteinExistence type="predicted"/>
<evidence type="ECO:0000313" key="2">
    <source>
        <dbReference type="EMBL" id="KAJ1213924.1"/>
    </source>
</evidence>
<dbReference type="Proteomes" id="UP001066276">
    <property type="component" value="Chromosome 1_1"/>
</dbReference>
<dbReference type="AlphaFoldDB" id="A0AAV7WPP4"/>
<gene>
    <name evidence="2" type="ORF">NDU88_001553</name>
</gene>
<feature type="region of interest" description="Disordered" evidence="1">
    <location>
        <begin position="1"/>
        <end position="78"/>
    </location>
</feature>
<reference evidence="2" key="1">
    <citation type="journal article" date="2022" name="bioRxiv">
        <title>Sequencing and chromosome-scale assembly of the giantPleurodeles waltlgenome.</title>
        <authorList>
            <person name="Brown T."/>
            <person name="Elewa A."/>
            <person name="Iarovenko S."/>
            <person name="Subramanian E."/>
            <person name="Araus A.J."/>
            <person name="Petzold A."/>
            <person name="Susuki M."/>
            <person name="Suzuki K.-i.T."/>
            <person name="Hayashi T."/>
            <person name="Toyoda A."/>
            <person name="Oliveira C."/>
            <person name="Osipova E."/>
            <person name="Leigh N.D."/>
            <person name="Simon A."/>
            <person name="Yun M.H."/>
        </authorList>
    </citation>
    <scope>NUCLEOTIDE SEQUENCE</scope>
    <source>
        <strain evidence="2">20211129_DDA</strain>
        <tissue evidence="2">Liver</tissue>
    </source>
</reference>
<dbReference type="EMBL" id="JANPWB010000001">
    <property type="protein sequence ID" value="KAJ1213924.1"/>
    <property type="molecule type" value="Genomic_DNA"/>
</dbReference>
<protein>
    <submittedName>
        <fullName evidence="2">Uncharacterized protein</fullName>
    </submittedName>
</protein>
<organism evidence="2 3">
    <name type="scientific">Pleurodeles waltl</name>
    <name type="common">Iberian ribbed newt</name>
    <dbReference type="NCBI Taxonomy" id="8319"/>
    <lineage>
        <taxon>Eukaryota</taxon>
        <taxon>Metazoa</taxon>
        <taxon>Chordata</taxon>
        <taxon>Craniata</taxon>
        <taxon>Vertebrata</taxon>
        <taxon>Euteleostomi</taxon>
        <taxon>Amphibia</taxon>
        <taxon>Batrachia</taxon>
        <taxon>Caudata</taxon>
        <taxon>Salamandroidea</taxon>
        <taxon>Salamandridae</taxon>
        <taxon>Pleurodelinae</taxon>
        <taxon>Pleurodeles</taxon>
    </lineage>
</organism>
<name>A0AAV7WPP4_PLEWA</name>
<evidence type="ECO:0000313" key="3">
    <source>
        <dbReference type="Proteomes" id="UP001066276"/>
    </source>
</evidence>
<sequence>MDANDHSELVKSISLSGSTCGKKKNKPVWPAPRSSGFRWIRLGTPRRPRLPSSHRRSSSSPLQHSRTPASQEESAVPLNTWVPAKTALGFRDWRKRKVHPVYERQRQSKSVRCAGRPSLARHIDLLL</sequence>
<feature type="compositionally biased region" description="Basic residues" evidence="1">
    <location>
        <begin position="44"/>
        <end position="57"/>
    </location>
</feature>